<protein>
    <submittedName>
        <fullName evidence="3">Uncharacterized protein</fullName>
    </submittedName>
</protein>
<sequence>MGLSCGARALKFCLFIFNLVFLICGLVCLGIGIWLVLDKYAVDNLAEATSKVQGHEKNDGLRDLVSFRTSPVGKKLPFC</sequence>
<reference evidence="3" key="1">
    <citation type="submission" date="2022-11" db="UniProtKB">
        <authorList>
            <consortium name="WormBaseParasite"/>
        </authorList>
    </citation>
    <scope>IDENTIFICATION</scope>
</reference>
<proteinExistence type="predicted"/>
<dbReference type="Proteomes" id="UP000887540">
    <property type="component" value="Unplaced"/>
</dbReference>
<keyword evidence="1" id="KW-0812">Transmembrane</keyword>
<evidence type="ECO:0000313" key="3">
    <source>
        <dbReference type="WBParaSite" id="ACRNAN_scaffold11018.g16572.t1"/>
    </source>
</evidence>
<keyword evidence="1" id="KW-1133">Transmembrane helix</keyword>
<keyword evidence="1" id="KW-0472">Membrane</keyword>
<evidence type="ECO:0000256" key="1">
    <source>
        <dbReference type="SAM" id="Phobius"/>
    </source>
</evidence>
<feature type="transmembrane region" description="Helical" evidence="1">
    <location>
        <begin position="12"/>
        <end position="37"/>
    </location>
</feature>
<keyword evidence="2" id="KW-1185">Reference proteome</keyword>
<dbReference type="WBParaSite" id="ACRNAN_scaffold11018.g16572.t1">
    <property type="protein sequence ID" value="ACRNAN_scaffold11018.g16572.t1"/>
    <property type="gene ID" value="ACRNAN_scaffold11018.g16572"/>
</dbReference>
<accession>A0A914CIJ0</accession>
<evidence type="ECO:0000313" key="2">
    <source>
        <dbReference type="Proteomes" id="UP000887540"/>
    </source>
</evidence>
<name>A0A914CIJ0_9BILA</name>
<organism evidence="2 3">
    <name type="scientific">Acrobeloides nanus</name>
    <dbReference type="NCBI Taxonomy" id="290746"/>
    <lineage>
        <taxon>Eukaryota</taxon>
        <taxon>Metazoa</taxon>
        <taxon>Ecdysozoa</taxon>
        <taxon>Nematoda</taxon>
        <taxon>Chromadorea</taxon>
        <taxon>Rhabditida</taxon>
        <taxon>Tylenchina</taxon>
        <taxon>Cephalobomorpha</taxon>
        <taxon>Cephaloboidea</taxon>
        <taxon>Cephalobidae</taxon>
        <taxon>Acrobeloides</taxon>
    </lineage>
</organism>
<dbReference type="AlphaFoldDB" id="A0A914CIJ0"/>